<dbReference type="Pfam" id="PF00877">
    <property type="entry name" value="NLPC_P60"/>
    <property type="match status" value="1"/>
</dbReference>
<organism evidence="8 9">
    <name type="scientific">Saccharothrix lopnurensis</name>
    <dbReference type="NCBI Taxonomy" id="1670621"/>
    <lineage>
        <taxon>Bacteria</taxon>
        <taxon>Bacillati</taxon>
        <taxon>Actinomycetota</taxon>
        <taxon>Actinomycetes</taxon>
        <taxon>Pseudonocardiales</taxon>
        <taxon>Pseudonocardiaceae</taxon>
        <taxon>Saccharothrix</taxon>
    </lineage>
</organism>
<sequence length="379" mass="38972">MVKGLLGGAAALFSLLLLVALLSTGAQEATAAPPRGGCTVTTPPADRQGEQATVPGEQVEATLTADQMAVARTIVAVGKGLGVTRRGTAIALATAMQESTLDPNAVSGRSLGLFQQQGELYAGVNRTDPADTARAFYEQLLTRVPHYDDPAVTPADAAQTVQASGAGASWYARWDRWATALAAQLYDGTPAQGGTGDVGGIVCAPGGGSGPIRVLVSGTTITLPPEAGILGTLTMPHEQATTVAAAALSYLGTRYSWGGGNSGGPTIGIRDGGVADAHGDYAAVGFDCSGLMVYAFAQVGIILPRVSQDQQRFGRSLPWEQAQPGDLLFWGRPATHVALYLGVLQGVHYMVEAPQSGDVVKAGLVRTRAGFDSTVVRAW</sequence>
<comment type="similarity">
    <text evidence="1">Belongs to the peptidase C40 family.</text>
</comment>
<protein>
    <submittedName>
        <fullName evidence="8">C40 family peptidase</fullName>
    </submittedName>
</protein>
<gene>
    <name evidence="8" type="ORF">ACFP3R_20315</name>
</gene>
<proteinExistence type="inferred from homology"/>
<evidence type="ECO:0000256" key="1">
    <source>
        <dbReference type="ARBA" id="ARBA00007074"/>
    </source>
</evidence>
<dbReference type="PANTHER" id="PTHR47359">
    <property type="entry name" value="PEPTIDOGLYCAN DL-ENDOPEPTIDASE CWLO"/>
    <property type="match status" value="1"/>
</dbReference>
<evidence type="ECO:0000313" key="8">
    <source>
        <dbReference type="EMBL" id="MFC6091622.1"/>
    </source>
</evidence>
<evidence type="ECO:0000256" key="3">
    <source>
        <dbReference type="ARBA" id="ARBA00022801"/>
    </source>
</evidence>
<reference evidence="9" key="1">
    <citation type="journal article" date="2019" name="Int. J. Syst. Evol. Microbiol.">
        <title>The Global Catalogue of Microorganisms (GCM) 10K type strain sequencing project: providing services to taxonomists for standard genome sequencing and annotation.</title>
        <authorList>
            <consortium name="The Broad Institute Genomics Platform"/>
            <consortium name="The Broad Institute Genome Sequencing Center for Infectious Disease"/>
            <person name="Wu L."/>
            <person name="Ma J."/>
        </authorList>
    </citation>
    <scope>NUCLEOTIDE SEQUENCE [LARGE SCALE GENOMIC DNA]</scope>
    <source>
        <strain evidence="9">CGMCC 4.7246</strain>
    </source>
</reference>
<comment type="caution">
    <text evidence="8">The sequence shown here is derived from an EMBL/GenBank/DDBJ whole genome shotgun (WGS) entry which is preliminary data.</text>
</comment>
<feature type="domain" description="NlpC/P60" evidence="7">
    <location>
        <begin position="237"/>
        <end position="379"/>
    </location>
</feature>
<keyword evidence="3" id="KW-0378">Hydrolase</keyword>
<dbReference type="InterPro" id="IPR051794">
    <property type="entry name" value="PG_Endopeptidase_C40"/>
</dbReference>
<dbReference type="PANTHER" id="PTHR47359:SF3">
    <property type="entry name" value="NLP_P60 DOMAIN-CONTAINING PROTEIN-RELATED"/>
    <property type="match status" value="1"/>
</dbReference>
<feature type="region of interest" description="Disordered" evidence="5">
    <location>
        <begin position="29"/>
        <end position="53"/>
    </location>
</feature>
<feature type="signal peptide" evidence="6">
    <location>
        <begin position="1"/>
        <end position="31"/>
    </location>
</feature>
<dbReference type="Gene3D" id="3.90.1720.10">
    <property type="entry name" value="endopeptidase domain like (from Nostoc punctiforme)"/>
    <property type="match status" value="1"/>
</dbReference>
<keyword evidence="4" id="KW-0788">Thiol protease</keyword>
<dbReference type="SUPFAM" id="SSF54001">
    <property type="entry name" value="Cysteine proteinases"/>
    <property type="match status" value="1"/>
</dbReference>
<evidence type="ECO:0000256" key="2">
    <source>
        <dbReference type="ARBA" id="ARBA00022670"/>
    </source>
</evidence>
<feature type="chain" id="PRO_5045496718" evidence="6">
    <location>
        <begin position="32"/>
        <end position="379"/>
    </location>
</feature>
<evidence type="ECO:0000256" key="6">
    <source>
        <dbReference type="SAM" id="SignalP"/>
    </source>
</evidence>
<evidence type="ECO:0000256" key="5">
    <source>
        <dbReference type="SAM" id="MobiDB-lite"/>
    </source>
</evidence>
<evidence type="ECO:0000313" key="9">
    <source>
        <dbReference type="Proteomes" id="UP001596220"/>
    </source>
</evidence>
<dbReference type="InterPro" id="IPR000064">
    <property type="entry name" value="NLP_P60_dom"/>
</dbReference>
<keyword evidence="6" id="KW-0732">Signal</keyword>
<accession>A0ABW1P9C4</accession>
<dbReference type="RefSeq" id="WP_380637898.1">
    <property type="nucleotide sequence ID" value="NZ_JBHSQO010000020.1"/>
</dbReference>
<evidence type="ECO:0000256" key="4">
    <source>
        <dbReference type="ARBA" id="ARBA00022807"/>
    </source>
</evidence>
<keyword evidence="9" id="KW-1185">Reference proteome</keyword>
<dbReference type="Proteomes" id="UP001596220">
    <property type="component" value="Unassembled WGS sequence"/>
</dbReference>
<dbReference type="EMBL" id="JBHSQO010000020">
    <property type="protein sequence ID" value="MFC6091622.1"/>
    <property type="molecule type" value="Genomic_DNA"/>
</dbReference>
<keyword evidence="2" id="KW-0645">Protease</keyword>
<evidence type="ECO:0000259" key="7">
    <source>
        <dbReference type="PROSITE" id="PS51935"/>
    </source>
</evidence>
<dbReference type="InterPro" id="IPR038765">
    <property type="entry name" value="Papain-like_cys_pep_sf"/>
</dbReference>
<dbReference type="PROSITE" id="PS51935">
    <property type="entry name" value="NLPC_P60"/>
    <property type="match status" value="1"/>
</dbReference>
<name>A0ABW1P9C4_9PSEU</name>